<evidence type="ECO:0000256" key="10">
    <source>
        <dbReference type="ARBA" id="ARBA00022771"/>
    </source>
</evidence>
<keyword evidence="8" id="KW-0479">Metal-binding</keyword>
<dbReference type="CDD" id="cd15661">
    <property type="entry name" value="PHD5_NSD3"/>
    <property type="match status" value="1"/>
</dbReference>
<keyword evidence="14" id="KW-0804">Transcription</keyword>
<dbReference type="InterPro" id="IPR047451">
    <property type="entry name" value="PWWP_NSD3_rpt1"/>
</dbReference>
<dbReference type="PROSITE" id="PS50868">
    <property type="entry name" value="POST_SET"/>
    <property type="match status" value="1"/>
</dbReference>
<feature type="domain" description="Post-SET" evidence="21">
    <location>
        <begin position="852"/>
        <end position="868"/>
    </location>
</feature>
<dbReference type="SMART" id="SM00508">
    <property type="entry name" value="PostSET"/>
    <property type="match status" value="1"/>
</dbReference>
<dbReference type="GO" id="GO:0006355">
    <property type="term" value="P:regulation of DNA-templated transcription"/>
    <property type="evidence" value="ECO:0007669"/>
    <property type="project" value="UniProtKB-ARBA"/>
</dbReference>
<keyword evidence="15" id="KW-0539">Nucleus</keyword>
<dbReference type="SMART" id="SM00570">
    <property type="entry name" value="AWS"/>
    <property type="match status" value="1"/>
</dbReference>
<evidence type="ECO:0000259" key="20">
    <source>
        <dbReference type="PROSITE" id="PS50812"/>
    </source>
</evidence>
<dbReference type="SUPFAM" id="SSF82199">
    <property type="entry name" value="SET domain"/>
    <property type="match status" value="1"/>
</dbReference>
<comment type="subcellular location">
    <subcellularLocation>
        <location evidence="2">Chromosome</location>
    </subcellularLocation>
    <subcellularLocation>
        <location evidence="1">Nucleus</location>
    </subcellularLocation>
</comment>
<keyword evidence="13" id="KW-0805">Transcription regulation</keyword>
<keyword evidence="10 16" id="KW-0863">Zinc-finger</keyword>
<feature type="domain" description="PHD-type" evidence="18">
    <location>
        <begin position="904"/>
        <end position="951"/>
    </location>
</feature>
<dbReference type="InterPro" id="IPR001214">
    <property type="entry name" value="SET_dom"/>
</dbReference>
<dbReference type="GO" id="GO:0008270">
    <property type="term" value="F:zinc ion binding"/>
    <property type="evidence" value="ECO:0007669"/>
    <property type="project" value="UniProtKB-KW"/>
</dbReference>
<dbReference type="InterPro" id="IPR011011">
    <property type="entry name" value="Znf_FYVE_PHD"/>
</dbReference>
<keyword evidence="9" id="KW-0677">Repeat</keyword>
<evidence type="ECO:0000313" key="24">
    <source>
        <dbReference type="Proteomes" id="UP000694427"/>
    </source>
</evidence>
<feature type="compositionally biased region" description="Basic and acidic residues" evidence="17">
    <location>
        <begin position="635"/>
        <end position="650"/>
    </location>
</feature>
<evidence type="ECO:0000256" key="4">
    <source>
        <dbReference type="ARBA" id="ARBA00022553"/>
    </source>
</evidence>
<reference evidence="23" key="2">
    <citation type="submission" date="2025-09" db="UniProtKB">
        <authorList>
            <consortium name="Ensembl"/>
        </authorList>
    </citation>
    <scope>IDENTIFICATION</scope>
</reference>
<dbReference type="PROSITE" id="PS50812">
    <property type="entry name" value="PWWP"/>
    <property type="match status" value="2"/>
</dbReference>
<dbReference type="CDD" id="cd20163">
    <property type="entry name" value="PWWP_NSD3_rpt1"/>
    <property type="match status" value="1"/>
</dbReference>
<evidence type="ECO:0000256" key="3">
    <source>
        <dbReference type="ARBA" id="ARBA00022454"/>
    </source>
</evidence>
<dbReference type="InterPro" id="IPR047458">
    <property type="entry name" value="PHD4_NSD3"/>
</dbReference>
<evidence type="ECO:0000256" key="6">
    <source>
        <dbReference type="ARBA" id="ARBA00022679"/>
    </source>
</evidence>
<feature type="domain" description="PWWP" evidence="20">
    <location>
        <begin position="116"/>
        <end position="179"/>
    </location>
</feature>
<dbReference type="Ensembl" id="ENSCCRT00010068657.1">
    <property type="protein sequence ID" value="ENSCCRP00010062564.1"/>
    <property type="gene ID" value="ENSCCRG00010026220.1"/>
</dbReference>
<feature type="domain" description="PWWP" evidence="20">
    <location>
        <begin position="543"/>
        <end position="605"/>
    </location>
</feature>
<dbReference type="GO" id="GO:0140946">
    <property type="term" value="F:histone H3K4 dimethyltransferase activity"/>
    <property type="evidence" value="ECO:0007669"/>
    <property type="project" value="UniProtKB-EC"/>
</dbReference>
<dbReference type="InterPro" id="IPR050777">
    <property type="entry name" value="SET2_Histone-Lys_MeTrsfase"/>
</dbReference>
<evidence type="ECO:0000256" key="5">
    <source>
        <dbReference type="ARBA" id="ARBA00022603"/>
    </source>
</evidence>
<keyword evidence="7" id="KW-0949">S-adenosyl-L-methionine</keyword>
<proteinExistence type="predicted"/>
<dbReference type="PROSITE" id="PS01359">
    <property type="entry name" value="ZF_PHD_1"/>
    <property type="match status" value="1"/>
</dbReference>
<dbReference type="SUPFAM" id="SSF63748">
    <property type="entry name" value="Tudor/PWWP/MBT"/>
    <property type="match status" value="2"/>
</dbReference>
<keyword evidence="3" id="KW-0158">Chromosome</keyword>
<dbReference type="Proteomes" id="UP000694427">
    <property type="component" value="Unplaced"/>
</dbReference>
<keyword evidence="24" id="KW-1185">Reference proteome</keyword>
<dbReference type="InterPro" id="IPR046341">
    <property type="entry name" value="SET_dom_sf"/>
</dbReference>
<evidence type="ECO:0000256" key="11">
    <source>
        <dbReference type="ARBA" id="ARBA00022833"/>
    </source>
</evidence>
<protein>
    <submittedName>
        <fullName evidence="23">Nuclear receptor binding SET domain protein 3</fullName>
    </submittedName>
</protein>
<evidence type="ECO:0000259" key="18">
    <source>
        <dbReference type="PROSITE" id="PS50016"/>
    </source>
</evidence>
<feature type="region of interest" description="Disordered" evidence="17">
    <location>
        <begin position="635"/>
        <end position="660"/>
    </location>
</feature>
<evidence type="ECO:0000256" key="13">
    <source>
        <dbReference type="ARBA" id="ARBA00023015"/>
    </source>
</evidence>
<dbReference type="SMART" id="SM00249">
    <property type="entry name" value="PHD"/>
    <property type="match status" value="4"/>
</dbReference>
<keyword evidence="4" id="KW-0597">Phosphoprotein</keyword>
<dbReference type="GO" id="GO:0005634">
    <property type="term" value="C:nucleus"/>
    <property type="evidence" value="ECO:0007669"/>
    <property type="project" value="UniProtKB-SubCell"/>
</dbReference>
<evidence type="ECO:0000256" key="9">
    <source>
        <dbReference type="ARBA" id="ARBA00022737"/>
    </source>
</evidence>
<dbReference type="PANTHER" id="PTHR22884">
    <property type="entry name" value="SET DOMAIN PROTEINS"/>
    <property type="match status" value="1"/>
</dbReference>
<dbReference type="InterPro" id="IPR055198">
    <property type="entry name" value="NSD_PHD"/>
</dbReference>
<dbReference type="AlphaFoldDB" id="A0A8C1LN66"/>
<dbReference type="SUPFAM" id="SSF57903">
    <property type="entry name" value="FYVE/PHD zinc finger"/>
    <property type="match status" value="2"/>
</dbReference>
<dbReference type="InterPro" id="IPR041306">
    <property type="entry name" value="C5HCH"/>
</dbReference>
<sequence length="1027" mass="116760">MSVVGHVLNVRLVLQFFLLDRRNNTVSNPIAQSTNTPKKTSSPEIKIKIIKTYQNGRELFESSLCGDLLQEFQAGEASRRHEQKKEKRKKRSSRHGVEKHFPSVITSTGSCQEYEIGDLVWAKVGTYPWWPCMVSSDPQSSVHIRLNKRGVKEYHVQFFGSVPERAWIHEKRIVVYKGESQFEDLQAETLRKATNPTEKQKLLKPQSQKERAQWEVGVGHAEAALQMTREERNENYTFIYIDKEPSAAAAAPADDTVTSPRATSKNRPERKQRRSKGASEISDSCKPLKKRSRASTDVEMASSLYRDTSDSDSRGLNDPQMENNCVRSVRQVSWVSIQMSRIVFFFFLITFSEYSLNYCCHMILFSLICLWLSLSPGSHPCFSCKVVEGDVKRCSVNGCGRYYHETCARKYTGTTTDTRGLRCPQHSCATCCLDRDLHRAGKGRMMRCIRCPVAYHTGDGCVAAGSVLITPHIIICSNHSSSRKNGHFSSPVNVGWCFICARGGRLLCCEACPASFHPECLNMEMPEGTWLCGECRAGKKPHYKQIVWVKLGNYRWWPAEICNPRLVPSNIQTLKHDIGDFPVFFFGSHDYYWINQGRVFPYVESDKNFAEGQVGINKTFKKALEEAAKRFQELKAQRETKEALEQERNSRRPPPYKLIKSNKPVGKVQVHVADLSEIPRCNCKPTDERPCSQDSQCLNRMLQYECHPQVCPAGDRCHNQCFSKRLYPDTEVIKTTGRGWGLKTKQDLKKGDFVMEYVGELIDSEECKQRIRHANENHVTNFYMLTLTKDRVIDAGPKGNLSRFMNHSCSPNCETQKWTINGDVRIGLFTLCDIAADTELTFNYNLDCLGNGRTSCHCGSENCSGFLGVKPKSAVVMEREEKVRNAKLKPKKRKLKTESKQTHEYYCYSCGEGGELVMCDKKDCPKAYHLLCLNLTKPPYGRWECPWHQCSVCQRTAASFCHFCPASFCREHERGQLVVSALDNRTCCSNHDPQRPLGPQASPSQVAVKKEPFSDLLNFGKRKKLLG</sequence>
<feature type="domain" description="AWS" evidence="22">
    <location>
        <begin position="676"/>
        <end position="726"/>
    </location>
</feature>
<evidence type="ECO:0000256" key="1">
    <source>
        <dbReference type="ARBA" id="ARBA00004123"/>
    </source>
</evidence>
<dbReference type="CDD" id="cd20166">
    <property type="entry name" value="PWWP_NSD3_rpt2"/>
    <property type="match status" value="1"/>
</dbReference>
<dbReference type="InterPro" id="IPR013083">
    <property type="entry name" value="Znf_RING/FYVE/PHD"/>
</dbReference>
<evidence type="ECO:0000256" key="2">
    <source>
        <dbReference type="ARBA" id="ARBA00004286"/>
    </source>
</evidence>
<dbReference type="InterPro" id="IPR006560">
    <property type="entry name" value="AWS_dom"/>
</dbReference>
<evidence type="ECO:0000256" key="16">
    <source>
        <dbReference type="PROSITE-ProRule" id="PRU00146"/>
    </source>
</evidence>
<organism evidence="23 24">
    <name type="scientific">Cyprinus carpio</name>
    <name type="common">Common carp</name>
    <dbReference type="NCBI Taxonomy" id="7962"/>
    <lineage>
        <taxon>Eukaryota</taxon>
        <taxon>Metazoa</taxon>
        <taxon>Chordata</taxon>
        <taxon>Craniata</taxon>
        <taxon>Vertebrata</taxon>
        <taxon>Euteleostomi</taxon>
        <taxon>Actinopterygii</taxon>
        <taxon>Neopterygii</taxon>
        <taxon>Teleostei</taxon>
        <taxon>Ostariophysi</taxon>
        <taxon>Cypriniformes</taxon>
        <taxon>Cyprinidae</taxon>
        <taxon>Cyprininae</taxon>
        <taxon>Cyprinus</taxon>
    </lineage>
</organism>
<dbReference type="Pfam" id="PF00628">
    <property type="entry name" value="PHD"/>
    <property type="match status" value="1"/>
</dbReference>
<dbReference type="PROSITE" id="PS50016">
    <property type="entry name" value="ZF_PHD_2"/>
    <property type="match status" value="2"/>
</dbReference>
<dbReference type="Gene3D" id="2.170.270.10">
    <property type="entry name" value="SET domain"/>
    <property type="match status" value="1"/>
</dbReference>
<feature type="region of interest" description="Disordered" evidence="17">
    <location>
        <begin position="76"/>
        <end position="98"/>
    </location>
</feature>
<evidence type="ECO:0000256" key="8">
    <source>
        <dbReference type="ARBA" id="ARBA00022723"/>
    </source>
</evidence>
<feature type="region of interest" description="Disordered" evidence="17">
    <location>
        <begin position="190"/>
        <end position="215"/>
    </location>
</feature>
<name>A0A8C1LN66_CYPCA</name>
<feature type="compositionally biased region" description="Polar residues" evidence="17">
    <location>
        <begin position="256"/>
        <end position="265"/>
    </location>
</feature>
<dbReference type="SMART" id="SM00317">
    <property type="entry name" value="SET"/>
    <property type="match status" value="1"/>
</dbReference>
<dbReference type="GO" id="GO:0140952">
    <property type="term" value="F:histone H3K27 dimethyltransferase activity"/>
    <property type="evidence" value="ECO:0007669"/>
    <property type="project" value="UniProtKB-EC"/>
</dbReference>
<dbReference type="PROSITE" id="PS51215">
    <property type="entry name" value="AWS"/>
    <property type="match status" value="1"/>
</dbReference>
<keyword evidence="11" id="KW-0862">Zinc</keyword>
<keyword evidence="12" id="KW-0156">Chromatin regulator</keyword>
<dbReference type="Gene3D" id="3.30.40.10">
    <property type="entry name" value="Zinc/RING finger domain, C3HC4 (zinc finger)"/>
    <property type="match status" value="3"/>
</dbReference>
<dbReference type="Pfam" id="PF00856">
    <property type="entry name" value="SET"/>
    <property type="match status" value="1"/>
</dbReference>
<dbReference type="PROSITE" id="PS50280">
    <property type="entry name" value="SET"/>
    <property type="match status" value="1"/>
</dbReference>
<dbReference type="InterPro" id="IPR000313">
    <property type="entry name" value="PWWP_dom"/>
</dbReference>
<dbReference type="SMART" id="SM00293">
    <property type="entry name" value="PWWP"/>
    <property type="match status" value="2"/>
</dbReference>
<dbReference type="InterPro" id="IPR019786">
    <property type="entry name" value="Zinc_finger_PHD-type_CS"/>
</dbReference>
<evidence type="ECO:0000313" key="23">
    <source>
        <dbReference type="Ensembl" id="ENSCCRP00010062564.1"/>
    </source>
</evidence>
<evidence type="ECO:0000256" key="15">
    <source>
        <dbReference type="ARBA" id="ARBA00023242"/>
    </source>
</evidence>
<dbReference type="Pfam" id="PF17982">
    <property type="entry name" value="C5HCH"/>
    <property type="match status" value="1"/>
</dbReference>
<dbReference type="CDD" id="cd15658">
    <property type="entry name" value="PHD4_NSD3"/>
    <property type="match status" value="1"/>
</dbReference>
<evidence type="ECO:0000259" key="22">
    <source>
        <dbReference type="PROSITE" id="PS51215"/>
    </source>
</evidence>
<dbReference type="GO" id="GO:0032259">
    <property type="term" value="P:methylation"/>
    <property type="evidence" value="ECO:0007669"/>
    <property type="project" value="UniProtKB-KW"/>
</dbReference>
<evidence type="ECO:0000256" key="14">
    <source>
        <dbReference type="ARBA" id="ARBA00023163"/>
    </source>
</evidence>
<dbReference type="InterPro" id="IPR047453">
    <property type="entry name" value="PWWP_NSD3_rpt2"/>
</dbReference>
<dbReference type="InterPro" id="IPR003616">
    <property type="entry name" value="Post-SET_dom"/>
</dbReference>
<feature type="domain" description="SET" evidence="19">
    <location>
        <begin position="728"/>
        <end position="845"/>
    </location>
</feature>
<dbReference type="Gene3D" id="2.30.30.140">
    <property type="match status" value="2"/>
</dbReference>
<evidence type="ECO:0000256" key="12">
    <source>
        <dbReference type="ARBA" id="ARBA00022853"/>
    </source>
</evidence>
<dbReference type="InterPro" id="IPR001965">
    <property type="entry name" value="Znf_PHD"/>
</dbReference>
<dbReference type="Pfam" id="PF17907">
    <property type="entry name" value="AWS"/>
    <property type="match status" value="1"/>
</dbReference>
<reference evidence="23" key="1">
    <citation type="submission" date="2025-08" db="UniProtKB">
        <authorList>
            <consortium name="Ensembl"/>
        </authorList>
    </citation>
    <scope>IDENTIFICATION</scope>
</reference>
<dbReference type="InterPro" id="IPR019787">
    <property type="entry name" value="Znf_PHD-finger"/>
</dbReference>
<dbReference type="Pfam" id="PF00855">
    <property type="entry name" value="PWWP"/>
    <property type="match status" value="2"/>
</dbReference>
<dbReference type="GO" id="GO:0005694">
    <property type="term" value="C:chromosome"/>
    <property type="evidence" value="ECO:0007669"/>
    <property type="project" value="UniProtKB-SubCell"/>
</dbReference>
<dbReference type="InterPro" id="IPR047527">
    <property type="entry name" value="PHD5_NSD3"/>
</dbReference>
<feature type="domain" description="PHD-type" evidence="18">
    <location>
        <begin position="494"/>
        <end position="538"/>
    </location>
</feature>
<keyword evidence="5" id="KW-0489">Methyltransferase</keyword>
<keyword evidence="6" id="KW-0808">Transferase</keyword>
<dbReference type="InterPro" id="IPR055197">
    <property type="entry name" value="PHDvar_NSD"/>
</dbReference>
<dbReference type="Pfam" id="PF22908">
    <property type="entry name" value="PHD_NSD"/>
    <property type="match status" value="1"/>
</dbReference>
<accession>A0A8C1LN66</accession>
<evidence type="ECO:0000256" key="17">
    <source>
        <dbReference type="SAM" id="MobiDB-lite"/>
    </source>
</evidence>
<evidence type="ECO:0000256" key="7">
    <source>
        <dbReference type="ARBA" id="ARBA00022691"/>
    </source>
</evidence>
<feature type="region of interest" description="Disordered" evidence="17">
    <location>
        <begin position="249"/>
        <end position="320"/>
    </location>
</feature>
<evidence type="ECO:0000259" key="19">
    <source>
        <dbReference type="PROSITE" id="PS50280"/>
    </source>
</evidence>
<dbReference type="Pfam" id="PF23004">
    <property type="entry name" value="PHDvar_NSD"/>
    <property type="match status" value="1"/>
</dbReference>
<evidence type="ECO:0000259" key="21">
    <source>
        <dbReference type="PROSITE" id="PS50868"/>
    </source>
</evidence>